<evidence type="ECO:0000256" key="3">
    <source>
        <dbReference type="ARBA" id="ARBA00013068"/>
    </source>
</evidence>
<accession>H0UK16</accession>
<dbReference type="RefSeq" id="WP_008520879.1">
    <property type="nucleotide sequence ID" value="NZ_CM001376.1"/>
</dbReference>
<dbReference type="AlphaFoldDB" id="H0UK16"/>
<sequence length="295" mass="32672">MDAKQLDHMRSGKGFVAALDQSGGSTPWALAAYGIAEGSWKSEEEMFDLVHAMRTRIVTSPAFTSQRILGAILFEQTMERSVEGLMTARYLWEKKGVVPFLKVDKGLAPAENGVQMMKPFPDLDSLLDRAVERGIFGTKMRSLVKEASPKGIEDVVSQQFQWAEKIIAKGLVPIVEPEVDIHAEHKDKAEELLKEQIVRRLDELAEGQNVILKLTLPTKAGFYADLGNHKRVLRVMALSGGYSRDKACELLALNHGMIASFSRALTEGLLVGQSDDEFNSLLDRAIEKIFNASVK</sequence>
<keyword evidence="5" id="KW-0456">Lyase</keyword>
<evidence type="ECO:0000256" key="1">
    <source>
        <dbReference type="ARBA" id="ARBA00004714"/>
    </source>
</evidence>
<dbReference type="eggNOG" id="COG3588">
    <property type="taxonomic scope" value="Bacteria"/>
</dbReference>
<dbReference type="SUPFAM" id="SSF51569">
    <property type="entry name" value="Aldolase"/>
    <property type="match status" value="1"/>
</dbReference>
<dbReference type="STRING" id="885272.JonanDRAFT_0631"/>
<dbReference type="HOGENOM" id="CLU_081560_0_0_0"/>
<evidence type="ECO:0000256" key="6">
    <source>
        <dbReference type="ARBA" id="ARBA00029799"/>
    </source>
</evidence>
<dbReference type="GO" id="GO:0004332">
    <property type="term" value="F:fructose-bisphosphate aldolase activity"/>
    <property type="evidence" value="ECO:0007669"/>
    <property type="project" value="UniProtKB-EC"/>
</dbReference>
<proteinExistence type="inferred from homology"/>
<dbReference type="Gene3D" id="3.20.20.70">
    <property type="entry name" value="Aldolase class I"/>
    <property type="match status" value="1"/>
</dbReference>
<evidence type="ECO:0000256" key="4">
    <source>
        <dbReference type="ARBA" id="ARBA00023152"/>
    </source>
</evidence>
<dbReference type="GO" id="GO:0006096">
    <property type="term" value="P:glycolytic process"/>
    <property type="evidence" value="ECO:0007669"/>
    <property type="project" value="UniProtKB-UniPathway"/>
</dbReference>
<evidence type="ECO:0000256" key="5">
    <source>
        <dbReference type="ARBA" id="ARBA00023239"/>
    </source>
</evidence>
<dbReference type="Pfam" id="PF00274">
    <property type="entry name" value="Glycolytic"/>
    <property type="match status" value="1"/>
</dbReference>
<keyword evidence="8" id="KW-1185">Reference proteome</keyword>
<comment type="similarity">
    <text evidence="2">Belongs to the class I fructose-bisphosphate aldolase family.</text>
</comment>
<dbReference type="NCBIfam" id="NF003784">
    <property type="entry name" value="PRK05377.1"/>
    <property type="match status" value="1"/>
</dbReference>
<dbReference type="InterPro" id="IPR013785">
    <property type="entry name" value="Aldolase_TIM"/>
</dbReference>
<dbReference type="PANTHER" id="PTHR11627">
    <property type="entry name" value="FRUCTOSE-BISPHOSPHATE ALDOLASE"/>
    <property type="match status" value="1"/>
</dbReference>
<dbReference type="EMBL" id="CM001376">
    <property type="protein sequence ID" value="EHM13026.1"/>
    <property type="molecule type" value="Genomic_DNA"/>
</dbReference>
<keyword evidence="4" id="KW-0324">Glycolysis</keyword>
<gene>
    <name evidence="7" type="ORF">JonanDRAFT_0631</name>
</gene>
<dbReference type="OrthoDB" id="9813469at2"/>
<protein>
    <recommendedName>
        <fullName evidence="3">fructose-bisphosphate aldolase</fullName>
        <ecNumber evidence="3">4.1.2.13</ecNumber>
    </recommendedName>
    <alternativeName>
        <fullName evidence="6">Fructose-bisphosphate aldolase class I</fullName>
    </alternativeName>
</protein>
<comment type="pathway">
    <text evidence="1">Carbohydrate degradation; glycolysis; D-glyceraldehyde 3-phosphate and glycerone phosphate from D-glucose: step 4/4.</text>
</comment>
<organism evidence="7 8">
    <name type="scientific">Jonquetella anthropi DSM 22815</name>
    <dbReference type="NCBI Taxonomy" id="885272"/>
    <lineage>
        <taxon>Bacteria</taxon>
        <taxon>Thermotogati</taxon>
        <taxon>Synergistota</taxon>
        <taxon>Synergistia</taxon>
        <taxon>Synergistales</taxon>
        <taxon>Dethiosulfovibrionaceae</taxon>
        <taxon>Jonquetella</taxon>
    </lineage>
</organism>
<dbReference type="UniPathway" id="UPA00109">
    <property type="reaction ID" value="UER00183"/>
</dbReference>
<evidence type="ECO:0000313" key="7">
    <source>
        <dbReference type="EMBL" id="EHM13026.1"/>
    </source>
</evidence>
<name>H0UK16_9BACT</name>
<evidence type="ECO:0000313" key="8">
    <source>
        <dbReference type="Proteomes" id="UP000003806"/>
    </source>
</evidence>
<dbReference type="EC" id="4.1.2.13" evidence="3"/>
<reference evidence="7 8" key="1">
    <citation type="submission" date="2011-11" db="EMBL/GenBank/DDBJ databases">
        <title>The Noncontiguous Finished genome of Jonquetella anthropi DSM 22815.</title>
        <authorList>
            <consortium name="US DOE Joint Genome Institute (JGI-PGF)"/>
            <person name="Lucas S."/>
            <person name="Copeland A."/>
            <person name="Lapidus A."/>
            <person name="Glavina del Rio T."/>
            <person name="Dalin E."/>
            <person name="Tice H."/>
            <person name="Bruce D."/>
            <person name="Goodwin L."/>
            <person name="Pitluck S."/>
            <person name="Peters L."/>
            <person name="Mikhailova N."/>
            <person name="Held B."/>
            <person name="Kyrpides N."/>
            <person name="Mavromatis K."/>
            <person name="Ivanova N."/>
            <person name="Markowitz V."/>
            <person name="Cheng J.-F."/>
            <person name="Hugenholtz P."/>
            <person name="Woyke T."/>
            <person name="Wu D."/>
            <person name="Gronow S."/>
            <person name="Wellnitz S."/>
            <person name="Brambilla E."/>
            <person name="Klenk H.-P."/>
            <person name="Eisen J.A."/>
        </authorList>
    </citation>
    <scope>NUCLEOTIDE SEQUENCE [LARGE SCALE GENOMIC DNA]</scope>
    <source>
        <strain evidence="7 8">DSM 22815</strain>
    </source>
</reference>
<dbReference type="Proteomes" id="UP000003806">
    <property type="component" value="Chromosome"/>
</dbReference>
<dbReference type="InterPro" id="IPR000741">
    <property type="entry name" value="FBA_I"/>
</dbReference>
<evidence type="ECO:0000256" key="2">
    <source>
        <dbReference type="ARBA" id="ARBA00010387"/>
    </source>
</evidence>